<evidence type="ECO:0000256" key="1">
    <source>
        <dbReference type="SAM" id="Phobius"/>
    </source>
</evidence>
<protein>
    <submittedName>
        <fullName evidence="2">Uncharacterized protein</fullName>
    </submittedName>
</protein>
<reference evidence="3" key="1">
    <citation type="submission" date="2016-07" db="EMBL/GenBank/DDBJ databases">
        <authorList>
            <person name="Florea S."/>
            <person name="Webb J.S."/>
            <person name="Jaromczyk J."/>
            <person name="Schardl C.L."/>
        </authorList>
    </citation>
    <scope>NUCLEOTIDE SEQUENCE [LARGE SCALE GENOMIC DNA]</scope>
    <source>
        <strain evidence="3">Z6</strain>
    </source>
</reference>
<dbReference type="EMBL" id="LWDV01000008">
    <property type="protein sequence ID" value="OCL27222.1"/>
    <property type="molecule type" value="Genomic_DNA"/>
</dbReference>
<gene>
    <name evidence="2" type="ORF">U472_07060</name>
</gene>
<dbReference type="AlphaFoldDB" id="A0A1C0AAA8"/>
<dbReference type="RefSeq" id="WP_068716882.1">
    <property type="nucleotide sequence ID" value="NZ_LWDV01000008.1"/>
</dbReference>
<keyword evidence="1" id="KW-0472">Membrane</keyword>
<keyword evidence="1" id="KW-1133">Transmembrane helix</keyword>
<keyword evidence="1" id="KW-0812">Transmembrane</keyword>
<keyword evidence="3" id="KW-1185">Reference proteome</keyword>
<sequence length="187" mass="21708">MFFKSIDVLKRIKILLLVLLVVSSIYFISSTKKLFANMWGAKEVDPILAMIPVLKKRLDNLSPLEYEYKIKYKDRAWQNEIKEDIFFGTQKIYTSPPLKRPSNTPRPQKEFKKEKRIIPFTLIAVSLSNKKEDNMAILSNRFSSYTHIVKEGRVIEDYQVLSIKESTVILKYKGEEITLSLSKGGKV</sequence>
<accession>A0A1C0AAA8</accession>
<evidence type="ECO:0000313" key="2">
    <source>
        <dbReference type="EMBL" id="OCL27222.1"/>
    </source>
</evidence>
<dbReference type="OrthoDB" id="9940164at2"/>
<comment type="caution">
    <text evidence="2">The sequence shown here is derived from an EMBL/GenBank/DDBJ whole genome shotgun (WGS) entry which is preliminary data.</text>
</comment>
<name>A0A1C0AAA8_9FIRM</name>
<feature type="transmembrane region" description="Helical" evidence="1">
    <location>
        <begin position="12"/>
        <end position="29"/>
    </location>
</feature>
<evidence type="ECO:0000313" key="3">
    <source>
        <dbReference type="Proteomes" id="UP000093514"/>
    </source>
</evidence>
<organism evidence="2 3">
    <name type="scientific">Orenia metallireducens</name>
    <dbReference type="NCBI Taxonomy" id="1413210"/>
    <lineage>
        <taxon>Bacteria</taxon>
        <taxon>Bacillati</taxon>
        <taxon>Bacillota</taxon>
        <taxon>Clostridia</taxon>
        <taxon>Halanaerobiales</taxon>
        <taxon>Halobacteroidaceae</taxon>
        <taxon>Orenia</taxon>
    </lineage>
</organism>
<reference evidence="2 3" key="2">
    <citation type="submission" date="2016-08" db="EMBL/GenBank/DDBJ databases">
        <title>Orenia metallireducens sp. nov. strain Z6, a Novel Metal-reducing Firmicute from the Deep Subsurface.</title>
        <authorList>
            <person name="Maxim B.I."/>
            <person name="Kenneth K."/>
            <person name="Flynn T.M."/>
            <person name="Oloughlin E.J."/>
            <person name="Locke R.A."/>
            <person name="Weber J.R."/>
            <person name="Egan S.M."/>
            <person name="Mackie R.I."/>
            <person name="Cann I.K."/>
        </authorList>
    </citation>
    <scope>NUCLEOTIDE SEQUENCE [LARGE SCALE GENOMIC DNA]</scope>
    <source>
        <strain evidence="2 3">Z6</strain>
    </source>
</reference>
<proteinExistence type="predicted"/>
<dbReference type="Proteomes" id="UP000093514">
    <property type="component" value="Unassembled WGS sequence"/>
</dbReference>